<dbReference type="Proteomes" id="UP000284002">
    <property type="component" value="Unassembled WGS sequence"/>
</dbReference>
<dbReference type="AlphaFoldDB" id="A0A423HYB9"/>
<comment type="caution">
    <text evidence="1">The sequence shown here is derived from an EMBL/GenBank/DDBJ whole genome shotgun (WGS) entry which is preliminary data.</text>
</comment>
<dbReference type="EMBL" id="MOBM01000007">
    <property type="protein sequence ID" value="RON18173.1"/>
    <property type="molecule type" value="Genomic_DNA"/>
</dbReference>
<protein>
    <submittedName>
        <fullName evidence="1">Uncharacterized protein</fullName>
    </submittedName>
</protein>
<accession>A0A423HYB9</accession>
<reference evidence="1 2" key="1">
    <citation type="submission" date="2016-10" db="EMBL/GenBank/DDBJ databases">
        <title>Comparative genome analysis of multiple Pseudomonas spp. focuses on biocontrol and plant growth promoting traits.</title>
        <authorList>
            <person name="Tao X.-Y."/>
            <person name="Taylor C.G."/>
        </authorList>
    </citation>
    <scope>NUCLEOTIDE SEQUENCE [LARGE SCALE GENOMIC DNA]</scope>
    <source>
        <strain evidence="1 2">36C6</strain>
    </source>
</reference>
<sequence>MGGINQAEWWIVTVKLMVGRADAIASRLAPTLECVTPVGVSLLAMGPEQSPQLSMTKISSLMAESK</sequence>
<gene>
    <name evidence="1" type="ORF">BK662_05580</name>
</gene>
<evidence type="ECO:0000313" key="1">
    <source>
        <dbReference type="EMBL" id="RON18173.1"/>
    </source>
</evidence>
<organism evidence="1 2">
    <name type="scientific">Pseudomonas frederiksbergensis</name>
    <dbReference type="NCBI Taxonomy" id="104087"/>
    <lineage>
        <taxon>Bacteria</taxon>
        <taxon>Pseudomonadati</taxon>
        <taxon>Pseudomonadota</taxon>
        <taxon>Gammaproteobacteria</taxon>
        <taxon>Pseudomonadales</taxon>
        <taxon>Pseudomonadaceae</taxon>
        <taxon>Pseudomonas</taxon>
    </lineage>
</organism>
<evidence type="ECO:0000313" key="2">
    <source>
        <dbReference type="Proteomes" id="UP000284002"/>
    </source>
</evidence>
<name>A0A423HYB9_9PSED</name>
<proteinExistence type="predicted"/>